<feature type="domain" description="HTH cro/C1-type" evidence="1">
    <location>
        <begin position="43"/>
        <end position="85"/>
    </location>
</feature>
<dbReference type="Pfam" id="PF17765">
    <property type="entry name" value="MLTR_LBD"/>
    <property type="match status" value="1"/>
</dbReference>
<keyword evidence="3" id="KW-1185">Reference proteome</keyword>
<dbReference type="PANTHER" id="PTHR35010:SF2">
    <property type="entry name" value="BLL4672 PROTEIN"/>
    <property type="match status" value="1"/>
</dbReference>
<dbReference type="RefSeq" id="WP_345611289.1">
    <property type="nucleotide sequence ID" value="NZ_BAABJO010000038.1"/>
</dbReference>
<dbReference type="CDD" id="cd00093">
    <property type="entry name" value="HTH_XRE"/>
    <property type="match status" value="1"/>
</dbReference>
<dbReference type="PROSITE" id="PS50943">
    <property type="entry name" value="HTH_CROC1"/>
    <property type="match status" value="1"/>
</dbReference>
<dbReference type="SMART" id="SM00530">
    <property type="entry name" value="HTH_XRE"/>
    <property type="match status" value="1"/>
</dbReference>
<evidence type="ECO:0000313" key="2">
    <source>
        <dbReference type="EMBL" id="GAA5137683.1"/>
    </source>
</evidence>
<gene>
    <name evidence="2" type="ORF">GCM10023320_70860</name>
</gene>
<dbReference type="EMBL" id="BAABJO010000038">
    <property type="protein sequence ID" value="GAA5137683.1"/>
    <property type="molecule type" value="Genomic_DNA"/>
</dbReference>
<dbReference type="PANTHER" id="PTHR35010">
    <property type="entry name" value="BLL4672 PROTEIN-RELATED"/>
    <property type="match status" value="1"/>
</dbReference>
<dbReference type="SUPFAM" id="SSF47413">
    <property type="entry name" value="lambda repressor-like DNA-binding domains"/>
    <property type="match status" value="1"/>
</dbReference>
<dbReference type="InterPro" id="IPR010982">
    <property type="entry name" value="Lambda_DNA-bd_dom_sf"/>
</dbReference>
<dbReference type="Gene3D" id="1.10.260.40">
    <property type="entry name" value="lambda repressor-like DNA-binding domains"/>
    <property type="match status" value="1"/>
</dbReference>
<dbReference type="InterPro" id="IPR041413">
    <property type="entry name" value="MLTR_LBD"/>
</dbReference>
<name>A0ABP9P2B7_9PSEU</name>
<protein>
    <submittedName>
        <fullName evidence="2">Helix-turn-helix transcriptional regulator</fullName>
    </submittedName>
</protein>
<dbReference type="InterPro" id="IPR001387">
    <property type="entry name" value="Cro/C1-type_HTH"/>
</dbReference>
<reference evidence="3" key="1">
    <citation type="journal article" date="2019" name="Int. J. Syst. Evol. Microbiol.">
        <title>The Global Catalogue of Microorganisms (GCM) 10K type strain sequencing project: providing services to taxonomists for standard genome sequencing and annotation.</title>
        <authorList>
            <consortium name="The Broad Institute Genomics Platform"/>
            <consortium name="The Broad Institute Genome Sequencing Center for Infectious Disease"/>
            <person name="Wu L."/>
            <person name="Ma J."/>
        </authorList>
    </citation>
    <scope>NUCLEOTIDE SEQUENCE [LARGE SCALE GENOMIC DNA]</scope>
    <source>
        <strain evidence="3">JCM 18302</strain>
    </source>
</reference>
<dbReference type="Proteomes" id="UP001500804">
    <property type="component" value="Unassembled WGS sequence"/>
</dbReference>
<dbReference type="Pfam" id="PF13560">
    <property type="entry name" value="HTH_31"/>
    <property type="match status" value="1"/>
</dbReference>
<sequence length="294" mass="32653">MLERVDRGELGDFLRSRRALLQPSDVGMPVGSRRRTPGLRRFEVAQLAGMSPDYLARLEQGRGATPSVDLLAALARALRLSRDERDHLFRLSGHHTAPQAGPDEHVGRALLRLLDDLATLPALIASDLNVVLAQNALADALLGEQTGLRGYARSCTYRWFTEPAFRARQPVEDHDGESRAQVEDLRATVAARRGDRFATGLVRALRAASTEFRRLWARHDVAVRRSDRRRIRHPEVGLVEVDFDVLATAQGQRLIVYSPAPGTEAVGKLELIAALGRERFDTAPFVDAEPRRIP</sequence>
<proteinExistence type="predicted"/>
<evidence type="ECO:0000259" key="1">
    <source>
        <dbReference type="PROSITE" id="PS50943"/>
    </source>
</evidence>
<dbReference type="Gene3D" id="3.30.450.180">
    <property type="match status" value="1"/>
</dbReference>
<evidence type="ECO:0000313" key="3">
    <source>
        <dbReference type="Proteomes" id="UP001500804"/>
    </source>
</evidence>
<accession>A0ABP9P2B7</accession>
<comment type="caution">
    <text evidence="2">The sequence shown here is derived from an EMBL/GenBank/DDBJ whole genome shotgun (WGS) entry which is preliminary data.</text>
</comment>
<organism evidence="2 3">
    <name type="scientific">Pseudonocardia adelaidensis</name>
    <dbReference type="NCBI Taxonomy" id="648754"/>
    <lineage>
        <taxon>Bacteria</taxon>
        <taxon>Bacillati</taxon>
        <taxon>Actinomycetota</taxon>
        <taxon>Actinomycetes</taxon>
        <taxon>Pseudonocardiales</taxon>
        <taxon>Pseudonocardiaceae</taxon>
        <taxon>Pseudonocardia</taxon>
    </lineage>
</organism>